<keyword evidence="1" id="KW-0812">Transmembrane</keyword>
<dbReference type="Proteomes" id="UP001159042">
    <property type="component" value="Unassembled WGS sequence"/>
</dbReference>
<evidence type="ECO:0000313" key="3">
    <source>
        <dbReference type="Proteomes" id="UP001159042"/>
    </source>
</evidence>
<keyword evidence="1" id="KW-1133">Transmembrane helix</keyword>
<gene>
    <name evidence="2" type="ORF">NQ315_006859</name>
</gene>
<dbReference type="EMBL" id="JANEYG010000003">
    <property type="protein sequence ID" value="KAJ8924078.1"/>
    <property type="molecule type" value="Genomic_DNA"/>
</dbReference>
<evidence type="ECO:0000256" key="1">
    <source>
        <dbReference type="SAM" id="Phobius"/>
    </source>
</evidence>
<evidence type="ECO:0008006" key="4">
    <source>
        <dbReference type="Google" id="ProtNLM"/>
    </source>
</evidence>
<protein>
    <recommendedName>
        <fullName evidence="4">WAP domain-containing protein</fullName>
    </recommendedName>
</protein>
<proteinExistence type="predicted"/>
<comment type="caution">
    <text evidence="2">The sequence shown here is derived from an EMBL/GenBank/DDBJ whole genome shotgun (WGS) entry which is preliminary data.</text>
</comment>
<evidence type="ECO:0000313" key="2">
    <source>
        <dbReference type="EMBL" id="KAJ8924078.1"/>
    </source>
</evidence>
<organism evidence="2 3">
    <name type="scientific">Exocentrus adspersus</name>
    <dbReference type="NCBI Taxonomy" id="1586481"/>
    <lineage>
        <taxon>Eukaryota</taxon>
        <taxon>Metazoa</taxon>
        <taxon>Ecdysozoa</taxon>
        <taxon>Arthropoda</taxon>
        <taxon>Hexapoda</taxon>
        <taxon>Insecta</taxon>
        <taxon>Pterygota</taxon>
        <taxon>Neoptera</taxon>
        <taxon>Endopterygota</taxon>
        <taxon>Coleoptera</taxon>
        <taxon>Polyphaga</taxon>
        <taxon>Cucujiformia</taxon>
        <taxon>Chrysomeloidea</taxon>
        <taxon>Cerambycidae</taxon>
        <taxon>Lamiinae</taxon>
        <taxon>Acanthocinini</taxon>
        <taxon>Exocentrus</taxon>
    </lineage>
</organism>
<reference evidence="2 3" key="1">
    <citation type="journal article" date="2023" name="Insect Mol. Biol.">
        <title>Genome sequencing provides insights into the evolution of gene families encoding plant cell wall-degrading enzymes in longhorned beetles.</title>
        <authorList>
            <person name="Shin N.R."/>
            <person name="Okamura Y."/>
            <person name="Kirsch R."/>
            <person name="Pauchet Y."/>
        </authorList>
    </citation>
    <scope>NUCLEOTIDE SEQUENCE [LARGE SCALE GENOMIC DNA]</scope>
    <source>
        <strain evidence="2">EAD_L_NR</strain>
    </source>
</reference>
<sequence>MDLNRYYLLIGIIPIGIVICTIIKKLIAGQNALGASSDKDLSKAGTTEKPFSSVKAVSSTSTSFSATVAKSSTLTPIRQNVPKKTTIALVCPGREVRRPFFSMPCAVTGDCSFLGRDMLCCNRRCIRGVSPPKPQIKHTPTFFGMVERICPINPLPEIWDIKECRTDDDCAPRICCPETLRSGENVSYCRTAQALWDRLPAARQFVEPISNLVSYMQCTPPPPPLLDLFPKPCQNPLDCFPNLCCQEGGKRFCRPPRRSLFALIAGIGQRFIPTNAARRLFERITT</sequence>
<keyword evidence="3" id="KW-1185">Reference proteome</keyword>
<accession>A0AAV8WCP4</accession>
<name>A0AAV8WCP4_9CUCU</name>
<feature type="transmembrane region" description="Helical" evidence="1">
    <location>
        <begin position="6"/>
        <end position="23"/>
    </location>
</feature>
<dbReference type="AlphaFoldDB" id="A0AAV8WCP4"/>
<keyword evidence="1" id="KW-0472">Membrane</keyword>